<name>A0A699ZHT9_HAELA</name>
<accession>A0A699ZHT9</accession>
<feature type="non-terminal residue" evidence="1">
    <location>
        <position position="1"/>
    </location>
</feature>
<feature type="non-terminal residue" evidence="1">
    <location>
        <position position="24"/>
    </location>
</feature>
<gene>
    <name evidence="1" type="ORF">HaLaN_19594</name>
</gene>
<protein>
    <submittedName>
        <fullName evidence="1">Uncharacterized protein</fullName>
    </submittedName>
</protein>
<sequence length="24" mass="2734">MLCDGLPRRGAWRAAVHILRRASQ</sequence>
<dbReference type="AlphaFoldDB" id="A0A699ZHT9"/>
<reference evidence="1 2" key="1">
    <citation type="submission" date="2020-02" db="EMBL/GenBank/DDBJ databases">
        <title>Draft genome sequence of Haematococcus lacustris strain NIES-144.</title>
        <authorList>
            <person name="Morimoto D."/>
            <person name="Nakagawa S."/>
            <person name="Yoshida T."/>
            <person name="Sawayama S."/>
        </authorList>
    </citation>
    <scope>NUCLEOTIDE SEQUENCE [LARGE SCALE GENOMIC DNA]</scope>
    <source>
        <strain evidence="1 2">NIES-144</strain>
    </source>
</reference>
<evidence type="ECO:0000313" key="1">
    <source>
        <dbReference type="EMBL" id="GFH22173.1"/>
    </source>
</evidence>
<dbReference type="EMBL" id="BLLF01001984">
    <property type="protein sequence ID" value="GFH22173.1"/>
    <property type="molecule type" value="Genomic_DNA"/>
</dbReference>
<comment type="caution">
    <text evidence="1">The sequence shown here is derived from an EMBL/GenBank/DDBJ whole genome shotgun (WGS) entry which is preliminary data.</text>
</comment>
<keyword evidence="2" id="KW-1185">Reference proteome</keyword>
<dbReference type="Proteomes" id="UP000485058">
    <property type="component" value="Unassembled WGS sequence"/>
</dbReference>
<organism evidence="1 2">
    <name type="scientific">Haematococcus lacustris</name>
    <name type="common">Green alga</name>
    <name type="synonym">Haematococcus pluvialis</name>
    <dbReference type="NCBI Taxonomy" id="44745"/>
    <lineage>
        <taxon>Eukaryota</taxon>
        <taxon>Viridiplantae</taxon>
        <taxon>Chlorophyta</taxon>
        <taxon>core chlorophytes</taxon>
        <taxon>Chlorophyceae</taxon>
        <taxon>CS clade</taxon>
        <taxon>Chlamydomonadales</taxon>
        <taxon>Haematococcaceae</taxon>
        <taxon>Haematococcus</taxon>
    </lineage>
</organism>
<evidence type="ECO:0000313" key="2">
    <source>
        <dbReference type="Proteomes" id="UP000485058"/>
    </source>
</evidence>
<proteinExistence type="predicted"/>